<dbReference type="GO" id="GO:0003700">
    <property type="term" value="F:DNA-binding transcription factor activity"/>
    <property type="evidence" value="ECO:0007669"/>
    <property type="project" value="InterPro"/>
</dbReference>
<dbReference type="SMART" id="SM00342">
    <property type="entry name" value="HTH_ARAC"/>
    <property type="match status" value="1"/>
</dbReference>
<accession>A0A1I1H473</accession>
<dbReference type="InterPro" id="IPR009057">
    <property type="entry name" value="Homeodomain-like_sf"/>
</dbReference>
<evidence type="ECO:0000313" key="5">
    <source>
        <dbReference type="EMBL" id="SFC18342.1"/>
    </source>
</evidence>
<dbReference type="RefSeq" id="WP_245751737.1">
    <property type="nucleotide sequence ID" value="NZ_FOLH01000003.1"/>
</dbReference>
<evidence type="ECO:0000256" key="2">
    <source>
        <dbReference type="ARBA" id="ARBA00023125"/>
    </source>
</evidence>
<dbReference type="SUPFAM" id="SSF46689">
    <property type="entry name" value="Homeodomain-like"/>
    <property type="match status" value="1"/>
</dbReference>
<dbReference type="PANTHER" id="PTHR47894:SF1">
    <property type="entry name" value="HTH-TYPE TRANSCRIPTIONAL REGULATOR VQSM"/>
    <property type="match status" value="1"/>
</dbReference>
<dbReference type="InterPro" id="IPR018060">
    <property type="entry name" value="HTH_AraC"/>
</dbReference>
<dbReference type="Pfam" id="PF12833">
    <property type="entry name" value="HTH_18"/>
    <property type="match status" value="1"/>
</dbReference>
<dbReference type="AlphaFoldDB" id="A0A1I1H473"/>
<feature type="domain" description="HTH araC/xylS-type" evidence="4">
    <location>
        <begin position="236"/>
        <end position="332"/>
    </location>
</feature>
<keyword evidence="1" id="KW-0805">Transcription regulation</keyword>
<dbReference type="GO" id="GO:0005829">
    <property type="term" value="C:cytosol"/>
    <property type="evidence" value="ECO:0007669"/>
    <property type="project" value="TreeGrafter"/>
</dbReference>
<evidence type="ECO:0000313" key="6">
    <source>
        <dbReference type="Proteomes" id="UP000199058"/>
    </source>
</evidence>
<proteinExistence type="predicted"/>
<dbReference type="GO" id="GO:0000976">
    <property type="term" value="F:transcription cis-regulatory region binding"/>
    <property type="evidence" value="ECO:0007669"/>
    <property type="project" value="TreeGrafter"/>
</dbReference>
<sequence>MDYQSPTVPMHFVLDLFWGVGLNNDERRDFLQQASIPAFLIDTPSGRVTVEQFACLYRLLVNAYDDETPGFFSRPLRGGTLKFLCMGLLDAPSLHVALHRYCQYFRVLLDDVSYQLVIEGEHASICFIEKTQLRGERVLVNELMLKLVHGIASWLISEKILPEKVSCAYPRPQHSAEYLYFYPGEVEFDQPWTALSFDREVLRKPIRQTRKNLSAFLRQAPAEWIFTTFDERLFSHRVRDYLSSHHLGNSVQVAAQALHLSTRTLSRRLAEEGTSFQAIKDEVRRDQAIQELAAGQQSLVSLAEQLGFEDLPSFNRAFKKWTGSTPGAYRRGQQPG</sequence>
<organism evidence="5 6">
    <name type="scientific">Marinospirillum celere</name>
    <dbReference type="NCBI Taxonomy" id="1122252"/>
    <lineage>
        <taxon>Bacteria</taxon>
        <taxon>Pseudomonadati</taxon>
        <taxon>Pseudomonadota</taxon>
        <taxon>Gammaproteobacteria</taxon>
        <taxon>Oceanospirillales</taxon>
        <taxon>Oceanospirillaceae</taxon>
        <taxon>Marinospirillum</taxon>
    </lineage>
</organism>
<dbReference type="Proteomes" id="UP000199058">
    <property type="component" value="Unassembled WGS sequence"/>
</dbReference>
<keyword evidence="6" id="KW-1185">Reference proteome</keyword>
<dbReference type="STRING" id="1122252.SAMN05660443_1775"/>
<dbReference type="EMBL" id="FOLH01000003">
    <property type="protein sequence ID" value="SFC18342.1"/>
    <property type="molecule type" value="Genomic_DNA"/>
</dbReference>
<dbReference type="Gene3D" id="1.10.10.60">
    <property type="entry name" value="Homeodomain-like"/>
    <property type="match status" value="1"/>
</dbReference>
<evidence type="ECO:0000256" key="3">
    <source>
        <dbReference type="ARBA" id="ARBA00023163"/>
    </source>
</evidence>
<keyword evidence="3" id="KW-0804">Transcription</keyword>
<name>A0A1I1H473_9GAMM</name>
<dbReference type="InterPro" id="IPR032687">
    <property type="entry name" value="AraC-type_N"/>
</dbReference>
<dbReference type="Pfam" id="PF12625">
    <property type="entry name" value="Arabinose_bd"/>
    <property type="match status" value="1"/>
</dbReference>
<keyword evidence="2" id="KW-0238">DNA-binding</keyword>
<evidence type="ECO:0000259" key="4">
    <source>
        <dbReference type="PROSITE" id="PS01124"/>
    </source>
</evidence>
<protein>
    <submittedName>
        <fullName evidence="5">Transcriptional regulator, AraC family</fullName>
    </submittedName>
</protein>
<dbReference type="PANTHER" id="PTHR47894">
    <property type="entry name" value="HTH-TYPE TRANSCRIPTIONAL REGULATOR GADX"/>
    <property type="match status" value="1"/>
</dbReference>
<dbReference type="PROSITE" id="PS01124">
    <property type="entry name" value="HTH_ARAC_FAMILY_2"/>
    <property type="match status" value="1"/>
</dbReference>
<reference evidence="5 6" key="1">
    <citation type="submission" date="2016-10" db="EMBL/GenBank/DDBJ databases">
        <authorList>
            <person name="de Groot N.N."/>
        </authorList>
    </citation>
    <scope>NUCLEOTIDE SEQUENCE [LARGE SCALE GENOMIC DNA]</scope>
    <source>
        <strain evidence="5 6">DSM 18438</strain>
    </source>
</reference>
<evidence type="ECO:0000256" key="1">
    <source>
        <dbReference type="ARBA" id="ARBA00023015"/>
    </source>
</evidence>
<gene>
    <name evidence="5" type="ORF">SAMN05660443_1775</name>
</gene>